<keyword evidence="4" id="KW-1185">Reference proteome</keyword>
<name>A0A4V2UR00_9PROT</name>
<evidence type="ECO:0000256" key="1">
    <source>
        <dbReference type="ARBA" id="ARBA00022603"/>
    </source>
</evidence>
<dbReference type="GO" id="GO:0031167">
    <property type="term" value="P:rRNA methylation"/>
    <property type="evidence" value="ECO:0007669"/>
    <property type="project" value="InterPro"/>
</dbReference>
<keyword evidence="2 3" id="KW-0808">Transferase</keyword>
<keyword evidence="1 3" id="KW-0489">Methyltransferase</keyword>
<dbReference type="GO" id="GO:0008168">
    <property type="term" value="F:methyltransferase activity"/>
    <property type="evidence" value="ECO:0007669"/>
    <property type="project" value="UniProtKB-KW"/>
</dbReference>
<comment type="caution">
    <text evidence="3">The sequence shown here is derived from an EMBL/GenBank/DDBJ whole genome shotgun (WGS) entry which is preliminary data.</text>
</comment>
<dbReference type="PANTHER" id="PTHR43542">
    <property type="entry name" value="METHYLTRANSFERASE"/>
    <property type="match status" value="1"/>
</dbReference>
<dbReference type="PROSITE" id="PS00092">
    <property type="entry name" value="N6_MTASE"/>
    <property type="match status" value="1"/>
</dbReference>
<dbReference type="AlphaFoldDB" id="A0A4V2UR00"/>
<organism evidence="3 4">
    <name type="scientific">Sulfuritortus calidifontis</name>
    <dbReference type="NCBI Taxonomy" id="1914471"/>
    <lineage>
        <taxon>Bacteria</taxon>
        <taxon>Pseudomonadati</taxon>
        <taxon>Pseudomonadota</taxon>
        <taxon>Betaproteobacteria</taxon>
        <taxon>Nitrosomonadales</taxon>
        <taxon>Thiobacillaceae</taxon>
        <taxon>Sulfuritortus</taxon>
    </lineage>
</organism>
<dbReference type="InterPro" id="IPR002052">
    <property type="entry name" value="DNA_methylase_N6_adenine_CS"/>
</dbReference>
<evidence type="ECO:0000313" key="4">
    <source>
        <dbReference type="Proteomes" id="UP000295135"/>
    </source>
</evidence>
<dbReference type="Pfam" id="PF03602">
    <property type="entry name" value="Cons_hypoth95"/>
    <property type="match status" value="1"/>
</dbReference>
<dbReference type="NCBIfam" id="TIGR00095">
    <property type="entry name" value="16S rRNA (guanine(966)-N(2))-methyltransferase RsmD"/>
    <property type="match status" value="1"/>
</dbReference>
<dbReference type="InterPro" id="IPR004398">
    <property type="entry name" value="RNA_MeTrfase_RsmD"/>
</dbReference>
<protein>
    <submittedName>
        <fullName evidence="3">16S rRNA (Guanine966-N2)-methyltransferase</fullName>
    </submittedName>
</protein>
<dbReference type="Gene3D" id="3.40.50.150">
    <property type="entry name" value="Vaccinia Virus protein VP39"/>
    <property type="match status" value="1"/>
</dbReference>
<accession>A0A4V2UR00</accession>
<dbReference type="OrthoDB" id="9803017at2"/>
<dbReference type="EMBL" id="SLZY01000002">
    <property type="protein sequence ID" value="TCS73476.1"/>
    <property type="molecule type" value="Genomic_DNA"/>
</dbReference>
<dbReference type="SUPFAM" id="SSF53335">
    <property type="entry name" value="S-adenosyl-L-methionine-dependent methyltransferases"/>
    <property type="match status" value="1"/>
</dbReference>
<proteinExistence type="predicted"/>
<dbReference type="GO" id="GO:0003676">
    <property type="term" value="F:nucleic acid binding"/>
    <property type="evidence" value="ECO:0007669"/>
    <property type="project" value="InterPro"/>
</dbReference>
<dbReference type="CDD" id="cd02440">
    <property type="entry name" value="AdoMet_MTases"/>
    <property type="match status" value="1"/>
</dbReference>
<sequence length="202" mass="21760">MAQPANNQVRIIGGRHRGRKLHFQAVPGLRPTPDRVRETLFNWLGQRLDELRCLDLFAGSGALGFEAVSRGAAEVVLVERDAKACAALERNAGLVGGQVVRADGLAYLQGHCGPFDVIFIDPPFAEGLWAKALALAATRLTAGGKIYLEHDGSLTRTQLADDGWQVLREGRAGQSHFCLLERAWSESLSRSDATSSSPSGRG</sequence>
<evidence type="ECO:0000256" key="2">
    <source>
        <dbReference type="ARBA" id="ARBA00022679"/>
    </source>
</evidence>
<dbReference type="InterPro" id="IPR029063">
    <property type="entry name" value="SAM-dependent_MTases_sf"/>
</dbReference>
<dbReference type="PIRSF" id="PIRSF004553">
    <property type="entry name" value="CHP00095"/>
    <property type="match status" value="1"/>
</dbReference>
<dbReference type="PANTHER" id="PTHR43542:SF1">
    <property type="entry name" value="METHYLTRANSFERASE"/>
    <property type="match status" value="1"/>
</dbReference>
<dbReference type="RefSeq" id="WP_126458902.1">
    <property type="nucleotide sequence ID" value="NZ_AP018721.1"/>
</dbReference>
<dbReference type="Proteomes" id="UP000295135">
    <property type="component" value="Unassembled WGS sequence"/>
</dbReference>
<gene>
    <name evidence="3" type="ORF">EDC61_102253</name>
</gene>
<evidence type="ECO:0000313" key="3">
    <source>
        <dbReference type="EMBL" id="TCS73476.1"/>
    </source>
</evidence>
<reference evidence="3 4" key="1">
    <citation type="submission" date="2019-03" db="EMBL/GenBank/DDBJ databases">
        <title>Genomic Encyclopedia of Type Strains, Phase IV (KMG-IV): sequencing the most valuable type-strain genomes for metagenomic binning, comparative biology and taxonomic classification.</title>
        <authorList>
            <person name="Goeker M."/>
        </authorList>
    </citation>
    <scope>NUCLEOTIDE SEQUENCE [LARGE SCALE GENOMIC DNA]</scope>
    <source>
        <strain evidence="3 4">DSM 103923</strain>
    </source>
</reference>